<dbReference type="EMBL" id="JAHRHJ020000009">
    <property type="protein sequence ID" value="KAH9301221.1"/>
    <property type="molecule type" value="Genomic_DNA"/>
</dbReference>
<dbReference type="InterPro" id="IPR012921">
    <property type="entry name" value="SPOC_C"/>
</dbReference>
<feature type="region of interest" description="Disordered" evidence="1">
    <location>
        <begin position="1"/>
        <end position="45"/>
    </location>
</feature>
<gene>
    <name evidence="3" type="ORF">KI387_012804</name>
</gene>
<dbReference type="SUPFAM" id="SSF46942">
    <property type="entry name" value="Elongation factor TFIIS domain 2"/>
    <property type="match status" value="1"/>
</dbReference>
<comment type="caution">
    <text evidence="3">The sequence shown here is derived from an EMBL/GenBank/DDBJ whole genome shotgun (WGS) entry which is preliminary data.</text>
</comment>
<dbReference type="PANTHER" id="PTHR11477:SF20">
    <property type="entry name" value="SPOC DOMAIN _ TRANSCRIPTION ELONGATION FACTOR S-II PROTEIN"/>
    <property type="match status" value="1"/>
</dbReference>
<evidence type="ECO:0000313" key="4">
    <source>
        <dbReference type="Proteomes" id="UP000824469"/>
    </source>
</evidence>
<reference evidence="3 4" key="1">
    <citation type="journal article" date="2021" name="Nat. Plants">
        <title>The Taxus genome provides insights into paclitaxel biosynthesis.</title>
        <authorList>
            <person name="Xiong X."/>
            <person name="Gou J."/>
            <person name="Liao Q."/>
            <person name="Li Y."/>
            <person name="Zhou Q."/>
            <person name="Bi G."/>
            <person name="Li C."/>
            <person name="Du R."/>
            <person name="Wang X."/>
            <person name="Sun T."/>
            <person name="Guo L."/>
            <person name="Liang H."/>
            <person name="Lu P."/>
            <person name="Wu Y."/>
            <person name="Zhang Z."/>
            <person name="Ro D.K."/>
            <person name="Shang Y."/>
            <person name="Huang S."/>
            <person name="Yan J."/>
        </authorList>
    </citation>
    <scope>NUCLEOTIDE SEQUENCE [LARGE SCALE GENOMIC DNA]</scope>
    <source>
        <strain evidence="3">Ta-2019</strain>
    </source>
</reference>
<feature type="domain" description="TFIIS central" evidence="2">
    <location>
        <begin position="214"/>
        <end position="329"/>
    </location>
</feature>
<evidence type="ECO:0000259" key="2">
    <source>
        <dbReference type="PROSITE" id="PS51321"/>
    </source>
</evidence>
<accession>A0AA38CH28</accession>
<feature type="non-terminal residue" evidence="3">
    <location>
        <position position="619"/>
    </location>
</feature>
<dbReference type="InterPro" id="IPR003618">
    <property type="entry name" value="TFIIS_cen_dom"/>
</dbReference>
<dbReference type="GO" id="GO:0006351">
    <property type="term" value="P:DNA-templated transcription"/>
    <property type="evidence" value="ECO:0007669"/>
    <property type="project" value="InterPro"/>
</dbReference>
<evidence type="ECO:0000256" key="1">
    <source>
        <dbReference type="SAM" id="MobiDB-lite"/>
    </source>
</evidence>
<sequence>DHDHPQDHKCSGPESIRVHNCGSKEMDEIPNQDSNVDFDPSAPYSSSMDNVPLKLLFGVSNVKMRQSPTQEKAMQIDLSSPKDQLDSTESIRIKLRESLASALALVGDEQQRKDANSEKNLKTGSVVLEMPFNLDCHAGEMEQIEAKAETNIYCGKESPKTLKRDRAEFEQKNELTEAPVSSGYLTEGSHKDELPLSADSNITGTDMPENGTLKRTKLDKEEISIELNGQTAEISDVIQVLGFKIEAELFRKYAGVNKKYKEKARSLLFNLKDRNNPELRARVVSGEITPESLCCMTAEQLASKELSQWRIAKAEELAHMIVLPDADVNFRRMLKKTHKGEFQVEVENDDVGAEVTASGLPLQAKHEQPETEVLNMDDITDTAGIQDNNGIASPASLPSLTSSGQVVGVAASQVSPTEVATIQRTREQKILPEIMSLYDYMGSRGDELNEGSDDYRIQNSESIECATKADIVCNEESFEWEKSLPGQMNFEKGISGFSNDHSVHGDRILFNNSKMIHSNSCQEWQVGNIVNSPSSEKLWEGMLQLNPLVVETVMAVFKSGEKTSAKEWSKFVEVKGRVRLDAFEKFLQELPLSRSRAVMVVSICCKDASLESTLITIQE</sequence>
<organism evidence="3 4">
    <name type="scientific">Taxus chinensis</name>
    <name type="common">Chinese yew</name>
    <name type="synonym">Taxus wallichiana var. chinensis</name>
    <dbReference type="NCBI Taxonomy" id="29808"/>
    <lineage>
        <taxon>Eukaryota</taxon>
        <taxon>Viridiplantae</taxon>
        <taxon>Streptophyta</taxon>
        <taxon>Embryophyta</taxon>
        <taxon>Tracheophyta</taxon>
        <taxon>Spermatophyta</taxon>
        <taxon>Pinopsida</taxon>
        <taxon>Pinidae</taxon>
        <taxon>Conifers II</taxon>
        <taxon>Cupressales</taxon>
        <taxon>Taxaceae</taxon>
        <taxon>Taxus</taxon>
    </lineage>
</organism>
<dbReference type="PROSITE" id="PS51321">
    <property type="entry name" value="TFIIS_CENTRAL"/>
    <property type="match status" value="1"/>
</dbReference>
<dbReference type="InterPro" id="IPR036575">
    <property type="entry name" value="TFIIS_cen_dom_sf"/>
</dbReference>
<feature type="region of interest" description="Disordered" evidence="1">
    <location>
        <begin position="170"/>
        <end position="212"/>
    </location>
</feature>
<dbReference type="Pfam" id="PF07500">
    <property type="entry name" value="TFIIS_M"/>
    <property type="match status" value="1"/>
</dbReference>
<dbReference type="SMART" id="SM00510">
    <property type="entry name" value="TFS2M"/>
    <property type="match status" value="1"/>
</dbReference>
<dbReference type="AlphaFoldDB" id="A0AA38CH28"/>
<proteinExistence type="predicted"/>
<dbReference type="GO" id="GO:0005634">
    <property type="term" value="C:nucleus"/>
    <property type="evidence" value="ECO:0007669"/>
    <property type="project" value="TreeGrafter"/>
</dbReference>
<name>A0AA38CH28_TAXCH</name>
<protein>
    <recommendedName>
        <fullName evidence="2">TFIIS central domain-containing protein</fullName>
    </recommendedName>
</protein>
<dbReference type="Proteomes" id="UP000824469">
    <property type="component" value="Unassembled WGS sequence"/>
</dbReference>
<dbReference type="PANTHER" id="PTHR11477">
    <property type="entry name" value="TRANSCRIPTION FACTOR S-II ZINC FINGER DOMAIN-CONTAINING PROTEIN"/>
    <property type="match status" value="1"/>
</dbReference>
<dbReference type="CDD" id="cd21538">
    <property type="entry name" value="SPOC_TFIIS"/>
    <property type="match status" value="1"/>
</dbReference>
<dbReference type="Gene3D" id="1.10.472.30">
    <property type="entry name" value="Transcription elongation factor S-II, central domain"/>
    <property type="match status" value="1"/>
</dbReference>
<evidence type="ECO:0000313" key="3">
    <source>
        <dbReference type="EMBL" id="KAH9301221.1"/>
    </source>
</evidence>
<keyword evidence="4" id="KW-1185">Reference proteome</keyword>
<dbReference type="Pfam" id="PF07744">
    <property type="entry name" value="SPOC"/>
    <property type="match status" value="1"/>
</dbReference>
<feature type="compositionally biased region" description="Basic and acidic residues" evidence="1">
    <location>
        <begin position="1"/>
        <end position="11"/>
    </location>
</feature>
<feature type="non-terminal residue" evidence="3">
    <location>
        <position position="1"/>
    </location>
</feature>